<name>A0ABS2LGE0_9CELL</name>
<evidence type="ECO:0008006" key="3">
    <source>
        <dbReference type="Google" id="ProtNLM"/>
    </source>
</evidence>
<dbReference type="RefSeq" id="WP_205307428.1">
    <property type="nucleotide sequence ID" value="NZ_BAAAVF010000014.1"/>
</dbReference>
<evidence type="ECO:0000313" key="1">
    <source>
        <dbReference type="EMBL" id="MBM7479500.1"/>
    </source>
</evidence>
<gene>
    <name evidence="1" type="ORF">JOD49_002420</name>
</gene>
<comment type="caution">
    <text evidence="1">The sequence shown here is derived from an EMBL/GenBank/DDBJ whole genome shotgun (WGS) entry which is preliminary data.</text>
</comment>
<accession>A0ABS2LGE0</accession>
<protein>
    <recommendedName>
        <fullName evidence="3">DUF4179 domain-containing protein</fullName>
    </recommendedName>
</protein>
<keyword evidence="2" id="KW-1185">Reference proteome</keyword>
<organism evidence="1 2">
    <name type="scientific">Oerskovia jenensis</name>
    <dbReference type="NCBI Taxonomy" id="162169"/>
    <lineage>
        <taxon>Bacteria</taxon>
        <taxon>Bacillati</taxon>
        <taxon>Actinomycetota</taxon>
        <taxon>Actinomycetes</taxon>
        <taxon>Micrococcales</taxon>
        <taxon>Cellulomonadaceae</taxon>
        <taxon>Oerskovia</taxon>
    </lineage>
</organism>
<proteinExistence type="predicted"/>
<sequence>MTGPHDDLFDRLHAAADSVPPSTLDLPVVLVTSRRKATARRAATGTAVLTAFAVLGVGVASGLPSQVAHELVPAAAYETLSTEIAHREIAPGITAVAEAATFELPDKTVVLDTGIETGANGDRFLIVSTVEFEAGLADLEDGEVVDRSDAKDPARIQEMTELGYPPIETQRVQVVAGDDAELRRLQDGYEPTNVVVEDVPSVVAVEAGARRIVFATPLSKGTTDEADTYVTSWEPFEGADGTTVSTLLTPSLVVPERQREVVALEVSDESSFAPQLVLTFAAASRGAGGCSRPDTGCTVAYDPETGVATPSAAVDPRWQDPVDPVQLELNALVHDQATSDEVVLRCLELRGAADGLDMASLTVPNRRDRLGEDRDTMVRCEADEQLALFSMLADVS</sequence>
<dbReference type="Proteomes" id="UP000698059">
    <property type="component" value="Unassembled WGS sequence"/>
</dbReference>
<reference evidence="1 2" key="1">
    <citation type="submission" date="2021-01" db="EMBL/GenBank/DDBJ databases">
        <title>Sequencing the genomes of 1000 actinobacteria strains.</title>
        <authorList>
            <person name="Klenk H.-P."/>
        </authorList>
    </citation>
    <scope>NUCLEOTIDE SEQUENCE [LARGE SCALE GENOMIC DNA]</scope>
    <source>
        <strain evidence="1 2">DSM 46000</strain>
    </source>
</reference>
<dbReference type="EMBL" id="JAFBBO010000001">
    <property type="protein sequence ID" value="MBM7479500.1"/>
    <property type="molecule type" value="Genomic_DNA"/>
</dbReference>
<evidence type="ECO:0000313" key="2">
    <source>
        <dbReference type="Proteomes" id="UP000698059"/>
    </source>
</evidence>